<reference evidence="2 3" key="1">
    <citation type="journal article" date="2019" name="Int. J. Syst. Evol. Microbiol.">
        <title>The Global Catalogue of Microorganisms (GCM) 10K type strain sequencing project: providing services to taxonomists for standard genome sequencing and annotation.</title>
        <authorList>
            <consortium name="The Broad Institute Genomics Platform"/>
            <consortium name="The Broad Institute Genome Sequencing Center for Infectious Disease"/>
            <person name="Wu L."/>
            <person name="Ma J."/>
        </authorList>
    </citation>
    <scope>NUCLEOTIDE SEQUENCE [LARGE SCALE GENOMIC DNA]</scope>
    <source>
        <strain evidence="2 3">JCM 16026</strain>
    </source>
</reference>
<keyword evidence="1" id="KW-0812">Transmembrane</keyword>
<keyword evidence="1" id="KW-1133">Transmembrane helix</keyword>
<dbReference type="Proteomes" id="UP001501599">
    <property type="component" value="Unassembled WGS sequence"/>
</dbReference>
<protein>
    <recommendedName>
        <fullName evidence="4">PH domain-containing protein</fullName>
    </recommendedName>
</protein>
<sequence length="211" mass="22269">MTGSAFVARGSLRHLLASTLAAVLATFGMVVLGVGILVGPAGAVLGVTSIGLLAWQWRRLPRRMLVVDAPGPDARLWHGRDGAASLLLADVAGGILQRTAGMTYRGWRTGADVEHWLLVGDDGQRLARVDGQGLSPDDLREARRRIGGTWITAREARDRGLMPADAPWGMRHPGGSVAVVLAATAATIALLAGIGILLTALGRPALLWPWW</sequence>
<dbReference type="RefSeq" id="WP_344340316.1">
    <property type="nucleotide sequence ID" value="NZ_BAAAQT010000005.1"/>
</dbReference>
<name>A0ABN3AKW3_9MICO</name>
<feature type="transmembrane region" description="Helical" evidence="1">
    <location>
        <begin position="12"/>
        <end position="31"/>
    </location>
</feature>
<proteinExistence type="predicted"/>
<accession>A0ABN3AKW3</accession>
<gene>
    <name evidence="2" type="ORF">GCM10009846_06760</name>
</gene>
<organism evidence="2 3">
    <name type="scientific">Agrococcus versicolor</name>
    <dbReference type="NCBI Taxonomy" id="501482"/>
    <lineage>
        <taxon>Bacteria</taxon>
        <taxon>Bacillati</taxon>
        <taxon>Actinomycetota</taxon>
        <taxon>Actinomycetes</taxon>
        <taxon>Micrococcales</taxon>
        <taxon>Microbacteriaceae</taxon>
        <taxon>Agrococcus</taxon>
    </lineage>
</organism>
<feature type="transmembrane region" description="Helical" evidence="1">
    <location>
        <begin position="177"/>
        <end position="201"/>
    </location>
</feature>
<evidence type="ECO:0008006" key="4">
    <source>
        <dbReference type="Google" id="ProtNLM"/>
    </source>
</evidence>
<evidence type="ECO:0000313" key="3">
    <source>
        <dbReference type="Proteomes" id="UP001501599"/>
    </source>
</evidence>
<comment type="caution">
    <text evidence="2">The sequence shown here is derived from an EMBL/GenBank/DDBJ whole genome shotgun (WGS) entry which is preliminary data.</text>
</comment>
<evidence type="ECO:0000256" key="1">
    <source>
        <dbReference type="SAM" id="Phobius"/>
    </source>
</evidence>
<evidence type="ECO:0000313" key="2">
    <source>
        <dbReference type="EMBL" id="GAA2171750.1"/>
    </source>
</evidence>
<dbReference type="EMBL" id="BAAAQT010000005">
    <property type="protein sequence ID" value="GAA2171750.1"/>
    <property type="molecule type" value="Genomic_DNA"/>
</dbReference>
<keyword evidence="3" id="KW-1185">Reference proteome</keyword>
<keyword evidence="1" id="KW-0472">Membrane</keyword>